<dbReference type="KEGG" id="mng:MNEG_0968"/>
<proteinExistence type="predicted"/>
<accession>A0A0D2LKR4</accession>
<organism evidence="2 3">
    <name type="scientific">Monoraphidium neglectum</name>
    <dbReference type="NCBI Taxonomy" id="145388"/>
    <lineage>
        <taxon>Eukaryota</taxon>
        <taxon>Viridiplantae</taxon>
        <taxon>Chlorophyta</taxon>
        <taxon>core chlorophytes</taxon>
        <taxon>Chlorophyceae</taxon>
        <taxon>CS clade</taxon>
        <taxon>Sphaeropleales</taxon>
        <taxon>Selenastraceae</taxon>
        <taxon>Monoraphidium</taxon>
    </lineage>
</organism>
<dbReference type="AlphaFoldDB" id="A0A0D2LKR4"/>
<keyword evidence="3" id="KW-1185">Reference proteome</keyword>
<evidence type="ECO:0000256" key="1">
    <source>
        <dbReference type="SAM" id="SignalP"/>
    </source>
</evidence>
<evidence type="ECO:0000313" key="3">
    <source>
        <dbReference type="Proteomes" id="UP000054498"/>
    </source>
</evidence>
<gene>
    <name evidence="2" type="ORF">MNEG_0968</name>
</gene>
<feature type="signal peptide" evidence="1">
    <location>
        <begin position="1"/>
        <end position="23"/>
    </location>
</feature>
<dbReference type="GeneID" id="25727086"/>
<dbReference type="Proteomes" id="UP000054498">
    <property type="component" value="Unassembled WGS sequence"/>
</dbReference>
<keyword evidence="1" id="KW-0732">Signal</keyword>
<dbReference type="RefSeq" id="XP_013906008.1">
    <property type="nucleotide sequence ID" value="XM_014050554.1"/>
</dbReference>
<reference evidence="2 3" key="1">
    <citation type="journal article" date="2013" name="BMC Genomics">
        <title>Reconstruction of the lipid metabolism for the microalga Monoraphidium neglectum from its genome sequence reveals characteristics suitable for biofuel production.</title>
        <authorList>
            <person name="Bogen C."/>
            <person name="Al-Dilaimi A."/>
            <person name="Albersmeier A."/>
            <person name="Wichmann J."/>
            <person name="Grundmann M."/>
            <person name="Rupp O."/>
            <person name="Lauersen K.J."/>
            <person name="Blifernez-Klassen O."/>
            <person name="Kalinowski J."/>
            <person name="Goesmann A."/>
            <person name="Mussgnug J.H."/>
            <person name="Kruse O."/>
        </authorList>
    </citation>
    <scope>NUCLEOTIDE SEQUENCE [LARGE SCALE GENOMIC DNA]</scope>
    <source>
        <strain evidence="2 3">SAG 48.87</strain>
    </source>
</reference>
<dbReference type="EMBL" id="KK100308">
    <property type="protein sequence ID" value="KIZ06989.1"/>
    <property type="molecule type" value="Genomic_DNA"/>
</dbReference>
<name>A0A0D2LKR4_9CHLO</name>
<evidence type="ECO:0000313" key="2">
    <source>
        <dbReference type="EMBL" id="KIZ06989.1"/>
    </source>
</evidence>
<protein>
    <recommendedName>
        <fullName evidence="4">Right handed beta helix domain-containing protein</fullName>
    </recommendedName>
</protein>
<evidence type="ECO:0008006" key="4">
    <source>
        <dbReference type="Google" id="ProtNLM"/>
    </source>
</evidence>
<sequence>MRFSTVACVALLALCATAHVASADGGGGNILSGNTINQEAVAINKDLNAVVVNAGKNGKGVAEVNAANVISQNARIGRHLLNGGNGLHVRVGRPAKGGNILSGNTVSQDAIAINDNLNSVVVNAGKNGRGVAKVNAANVVSQDINVGRHLLDGGHGLRGRPAKGGNILSGNTINQEAVAINDNINAAVVNAGKNGRGVAKVNVANVISQDASIGRHLLDGGHGLRVGRPAKGGNILSGNTVSQDAIAINKDLNSVVVNAGKNGRGVAKVNAANVVSQDINVGRHLLDGGHGLRGRPAKGGNILSGNTINQEAVAINKDLNAVVVNAGKNGRGRAEVNAANVISQDASIGGNILSGNTINQEAVAINKDLNAVVVNAGKNGKGVAEVNAANVISQNARIGR</sequence>
<feature type="chain" id="PRO_5002247108" description="Right handed beta helix domain-containing protein" evidence="1">
    <location>
        <begin position="24"/>
        <end position="400"/>
    </location>
</feature>